<sequence>MTASASTHGWLYSRRIWALIFAIVIGLVVVLLSHNGHLTKHMKPLMDLLDDPIELLKLDKVEFDSLFPKELQEQIDSMLSRTKKWSETLDFKVGRNLAAQGAKPKHPVVLIPGIISTGLESWTVSDSNIAFFRKRLWGSMSMLRSALFDRDEWVRQLMLDPVTGLDPAGVRVRAAKGLDAASYFAAGYWIWSKIIENLAAVGYDINQIYLASYDWRLSTSNLEVRDHYFSELKSRLELNLEVYKEKTVLVAHSMGSNVAFYFLKWAEYHLGAKWVDKHVDSFVNLSGPMLGVPKAMAALMTGEMRDTVQVPAMLSSLLERFLSSQERAQLFRSWAGSASLMLKGGDVIWGNHDSAPDDTANATSTHGVLMKYTEPAGRNSSMIVRALSVAESYPWILMHTPKEFQEMLYSNYSFGFERDPKKVKKNNANPSKWTNPLEVALPNAPNMKVYCVYGWNQPTERSYWMREMPPVDLQGQFDSQNFSSSSTFVNGTSPVVPSMSRIDPSIHSEKAVPKVNAGCDLGEGDGTVSILSLGSMCVTGWKQKRYNPANIKVVTHEVFHVPDAFDLRGGASSGDHIDILGSHDLNEVVTRVASGMGDTVEERILSPIREYASKIDW</sequence>
<gene>
    <name evidence="4" type="ORF">Malapachy_0548</name>
</gene>
<keyword evidence="5" id="KW-1185">Reference proteome</keyword>
<evidence type="ECO:0000313" key="5">
    <source>
        <dbReference type="Proteomes" id="UP000037751"/>
    </source>
</evidence>
<feature type="transmembrane region" description="Helical" evidence="3">
    <location>
        <begin position="16"/>
        <end position="33"/>
    </location>
</feature>
<dbReference type="Pfam" id="PF02450">
    <property type="entry name" value="LCAT"/>
    <property type="match status" value="1"/>
</dbReference>
<organism evidence="4 5">
    <name type="scientific">Malassezia pachydermatis</name>
    <dbReference type="NCBI Taxonomy" id="77020"/>
    <lineage>
        <taxon>Eukaryota</taxon>
        <taxon>Fungi</taxon>
        <taxon>Dikarya</taxon>
        <taxon>Basidiomycota</taxon>
        <taxon>Ustilaginomycotina</taxon>
        <taxon>Malasseziomycetes</taxon>
        <taxon>Malasseziales</taxon>
        <taxon>Malasseziaceae</taxon>
        <taxon>Malassezia</taxon>
    </lineage>
</organism>
<name>A0A0M8MSS8_9BASI</name>
<dbReference type="STRING" id="77020.A0A0M8MSS8"/>
<evidence type="ECO:0000256" key="1">
    <source>
        <dbReference type="ARBA" id="ARBA00047591"/>
    </source>
</evidence>
<dbReference type="PANTHER" id="PTHR11440">
    <property type="entry name" value="LECITHIN-CHOLESTEROL ACYLTRANSFERASE-RELATED"/>
    <property type="match status" value="1"/>
</dbReference>
<dbReference type="InterPro" id="IPR003386">
    <property type="entry name" value="LACT/PDAT_acylTrfase"/>
</dbReference>
<dbReference type="GeneID" id="28726939"/>
<keyword evidence="4" id="KW-0012">Acyltransferase</keyword>
<keyword evidence="3" id="KW-0812">Transmembrane</keyword>
<dbReference type="Gene3D" id="3.40.50.1820">
    <property type="entry name" value="alpha/beta hydrolase"/>
    <property type="match status" value="1"/>
</dbReference>
<evidence type="ECO:0000256" key="2">
    <source>
        <dbReference type="ARBA" id="ARBA00048461"/>
    </source>
</evidence>
<comment type="catalytic activity">
    <reaction evidence="1">
        <text>a diacylglycerol + H2O = a monoacylglycerol + a fatty acid + H(+)</text>
        <dbReference type="Rhea" id="RHEA:32731"/>
        <dbReference type="ChEBI" id="CHEBI:15377"/>
        <dbReference type="ChEBI" id="CHEBI:15378"/>
        <dbReference type="ChEBI" id="CHEBI:17408"/>
        <dbReference type="ChEBI" id="CHEBI:18035"/>
        <dbReference type="ChEBI" id="CHEBI:28868"/>
    </reaction>
</comment>
<dbReference type="GO" id="GO:0006629">
    <property type="term" value="P:lipid metabolic process"/>
    <property type="evidence" value="ECO:0007669"/>
    <property type="project" value="InterPro"/>
</dbReference>
<evidence type="ECO:0000256" key="3">
    <source>
        <dbReference type="SAM" id="Phobius"/>
    </source>
</evidence>
<keyword evidence="3" id="KW-0472">Membrane</keyword>
<dbReference type="RefSeq" id="XP_017990543.1">
    <property type="nucleotide sequence ID" value="XM_018135064.1"/>
</dbReference>
<dbReference type="InterPro" id="IPR029058">
    <property type="entry name" value="AB_hydrolase_fold"/>
</dbReference>
<keyword evidence="3" id="KW-1133">Transmembrane helix</keyword>
<dbReference type="GO" id="GO:0008374">
    <property type="term" value="F:O-acyltransferase activity"/>
    <property type="evidence" value="ECO:0007669"/>
    <property type="project" value="InterPro"/>
</dbReference>
<dbReference type="Proteomes" id="UP000037751">
    <property type="component" value="Unassembled WGS sequence"/>
</dbReference>
<dbReference type="SUPFAM" id="SSF53474">
    <property type="entry name" value="alpha/beta-Hydrolases"/>
    <property type="match status" value="1"/>
</dbReference>
<evidence type="ECO:0000313" key="4">
    <source>
        <dbReference type="EMBL" id="KOS12911.1"/>
    </source>
</evidence>
<proteinExistence type="predicted"/>
<dbReference type="OrthoDB" id="190846at2759"/>
<comment type="catalytic activity">
    <reaction evidence="2">
        <text>a monoacylglycerol + H2O = glycerol + a fatty acid + H(+)</text>
        <dbReference type="Rhea" id="RHEA:15245"/>
        <dbReference type="ChEBI" id="CHEBI:15377"/>
        <dbReference type="ChEBI" id="CHEBI:15378"/>
        <dbReference type="ChEBI" id="CHEBI:17408"/>
        <dbReference type="ChEBI" id="CHEBI:17754"/>
        <dbReference type="ChEBI" id="CHEBI:28868"/>
    </reaction>
</comment>
<dbReference type="AlphaFoldDB" id="A0A0M8MSS8"/>
<accession>A0A0M8MSS8</accession>
<comment type="caution">
    <text evidence="4">The sequence shown here is derived from an EMBL/GenBank/DDBJ whole genome shotgun (WGS) entry which is preliminary data.</text>
</comment>
<dbReference type="EMBL" id="LGAV01000008">
    <property type="protein sequence ID" value="KOS12911.1"/>
    <property type="molecule type" value="Genomic_DNA"/>
</dbReference>
<dbReference type="VEuPathDB" id="FungiDB:Malapachy_0548"/>
<keyword evidence="4" id="KW-0808">Transferase</keyword>
<reference evidence="4 5" key="1">
    <citation type="submission" date="2015-07" db="EMBL/GenBank/DDBJ databases">
        <title>Draft Genome Sequence of Malassezia furfur CBS1878 and Malassezia pachydermatis CBS1879.</title>
        <authorList>
            <person name="Triana S."/>
            <person name="Ohm R."/>
            <person name="Gonzalez A."/>
            <person name="DeCock H."/>
            <person name="Restrepo S."/>
            <person name="Celis A."/>
        </authorList>
    </citation>
    <scope>NUCLEOTIDE SEQUENCE [LARGE SCALE GENOMIC DNA]</scope>
    <source>
        <strain evidence="4 5">CBS 1879</strain>
    </source>
</reference>
<protein>
    <submittedName>
        <fullName evidence="4">Phospholipid:diacylglycerol acyltransferase</fullName>
    </submittedName>
</protein>